<dbReference type="InterPro" id="IPR022134">
    <property type="entry name" value="DUF3667"/>
</dbReference>
<keyword evidence="3" id="KW-1185">Reference proteome</keyword>
<evidence type="ECO:0008006" key="4">
    <source>
        <dbReference type="Google" id="ProtNLM"/>
    </source>
</evidence>
<dbReference type="RefSeq" id="WP_057634884.1">
    <property type="nucleotide sequence ID" value="NZ_LDJI01000025.1"/>
</dbReference>
<feature type="transmembrane region" description="Helical" evidence="1">
    <location>
        <begin position="267"/>
        <end position="294"/>
    </location>
</feature>
<protein>
    <recommendedName>
        <fullName evidence="4">DUF3667 domain-containing protein</fullName>
    </recommendedName>
</protein>
<keyword evidence="1" id="KW-0812">Transmembrane</keyword>
<organism evidence="2 3">
    <name type="scientific">Stenotrophomonas humi</name>
    <dbReference type="NCBI Taxonomy" id="405444"/>
    <lineage>
        <taxon>Bacteria</taxon>
        <taxon>Pseudomonadati</taxon>
        <taxon>Pseudomonadota</taxon>
        <taxon>Gammaproteobacteria</taxon>
        <taxon>Lysobacterales</taxon>
        <taxon>Lysobacteraceae</taxon>
        <taxon>Stenotrophomonas</taxon>
    </lineage>
</organism>
<dbReference type="PATRIC" id="fig|405444.3.peg.1750"/>
<dbReference type="OrthoDB" id="9111327at2"/>
<dbReference type="AlphaFoldDB" id="A0A0R0CBE7"/>
<dbReference type="EMBL" id="LDJI01000025">
    <property type="protein sequence ID" value="KRG63233.1"/>
    <property type="molecule type" value="Genomic_DNA"/>
</dbReference>
<feature type="transmembrane region" description="Helical" evidence="1">
    <location>
        <begin position="380"/>
        <end position="399"/>
    </location>
</feature>
<dbReference type="STRING" id="405444.ABB26_13255"/>
<accession>A0A0R0CBE7</accession>
<evidence type="ECO:0000313" key="3">
    <source>
        <dbReference type="Proteomes" id="UP000050864"/>
    </source>
</evidence>
<keyword evidence="1" id="KW-0472">Membrane</keyword>
<dbReference type="Proteomes" id="UP000050864">
    <property type="component" value="Unassembled WGS sequence"/>
</dbReference>
<gene>
    <name evidence="2" type="ORF">ABB26_13255</name>
</gene>
<reference evidence="2 3" key="1">
    <citation type="submission" date="2015-05" db="EMBL/GenBank/DDBJ databases">
        <title>Genome sequencing and analysis of members of genus Stenotrophomonas.</title>
        <authorList>
            <person name="Patil P.P."/>
            <person name="Midha S."/>
            <person name="Patil P.B."/>
        </authorList>
    </citation>
    <scope>NUCLEOTIDE SEQUENCE [LARGE SCALE GENOMIC DNA]</scope>
    <source>
        <strain evidence="2 3">DSM 18929</strain>
    </source>
</reference>
<feature type="transmembrane region" description="Helical" evidence="1">
    <location>
        <begin position="337"/>
        <end position="359"/>
    </location>
</feature>
<keyword evidence="1" id="KW-1133">Transmembrane helix</keyword>
<name>A0A0R0CBE7_9GAMM</name>
<comment type="caution">
    <text evidence="2">The sequence shown here is derived from an EMBL/GenBank/DDBJ whole genome shotgun (WGS) entry which is preliminary data.</text>
</comment>
<sequence>MSQTDALPVTEQLAAADDAAHAQVACDNCRTALHGHYCHACGQSAHNPLKHVGHAIEEVFESFWHLDGRIFRTLRDLLVPGRVAVNYLKGHRVGYVQPLRLFLILTLFTFFVGKLTLHADDFTVTGNDAAFAAAKTTAEVETLRATQVAAIEAQQGGAPSAAAGLAIAMAAVNTAAAERTAELNEQAQTAASGTTESAMTRAAQAAARATDKQQDRAFNYRVNGKPWDPETNPVVFASLPQFVNNWLNRRVANANANVERMGSKTDLYIQAILTALPGALFFLMPLFALVLRVAYVGRGIGYLEHLVVALYSHAWLMLVLLATFVTIGITGAIGNPVINVIGDCIYVTLWLAVPVYLLWMQQRVYGGRRWVTLPRYAFIGSIYSWLVVFVVIYAVLAGVSS</sequence>
<feature type="transmembrane region" description="Helical" evidence="1">
    <location>
        <begin position="306"/>
        <end position="331"/>
    </location>
</feature>
<proteinExistence type="predicted"/>
<evidence type="ECO:0000256" key="1">
    <source>
        <dbReference type="SAM" id="Phobius"/>
    </source>
</evidence>
<evidence type="ECO:0000313" key="2">
    <source>
        <dbReference type="EMBL" id="KRG63233.1"/>
    </source>
</evidence>
<dbReference type="Pfam" id="PF12412">
    <property type="entry name" value="DUF3667"/>
    <property type="match status" value="1"/>
</dbReference>